<keyword evidence="2" id="KW-1185">Reference proteome</keyword>
<evidence type="ECO:0000313" key="1">
    <source>
        <dbReference type="EMBL" id="KYO48790.1"/>
    </source>
</evidence>
<comment type="caution">
    <text evidence="1">The sequence shown here is derived from an EMBL/GenBank/DDBJ whole genome shotgun (WGS) entry which is preliminary data.</text>
</comment>
<reference evidence="1 2" key="1">
    <citation type="journal article" date="2012" name="Genome Biol.">
        <title>Sequencing three crocodilian genomes to illuminate the evolution of archosaurs and amniotes.</title>
        <authorList>
            <person name="St John J.A."/>
            <person name="Braun E.L."/>
            <person name="Isberg S.R."/>
            <person name="Miles L.G."/>
            <person name="Chong A.Y."/>
            <person name="Gongora J."/>
            <person name="Dalzell P."/>
            <person name="Moran C."/>
            <person name="Bed'hom B."/>
            <person name="Abzhanov A."/>
            <person name="Burgess S.C."/>
            <person name="Cooksey A.M."/>
            <person name="Castoe T.A."/>
            <person name="Crawford N.G."/>
            <person name="Densmore L.D."/>
            <person name="Drew J.C."/>
            <person name="Edwards S.V."/>
            <person name="Faircloth B.C."/>
            <person name="Fujita M.K."/>
            <person name="Greenwold M.J."/>
            <person name="Hoffmann F.G."/>
            <person name="Howard J.M."/>
            <person name="Iguchi T."/>
            <person name="Janes D.E."/>
            <person name="Khan S.Y."/>
            <person name="Kohno S."/>
            <person name="de Koning A.J."/>
            <person name="Lance S.L."/>
            <person name="McCarthy F.M."/>
            <person name="McCormack J.E."/>
            <person name="Merchant M.E."/>
            <person name="Peterson D.G."/>
            <person name="Pollock D.D."/>
            <person name="Pourmand N."/>
            <person name="Raney B.J."/>
            <person name="Roessler K.A."/>
            <person name="Sanford J.R."/>
            <person name="Sawyer R.H."/>
            <person name="Schmidt C.J."/>
            <person name="Triplett E.W."/>
            <person name="Tuberville T.D."/>
            <person name="Venegas-Anaya M."/>
            <person name="Howard J.T."/>
            <person name="Jarvis E.D."/>
            <person name="Guillette L.J.Jr."/>
            <person name="Glenn T.C."/>
            <person name="Green R.E."/>
            <person name="Ray D.A."/>
        </authorList>
    </citation>
    <scope>NUCLEOTIDE SEQUENCE [LARGE SCALE GENOMIC DNA]</scope>
    <source>
        <strain evidence="1">KSC_2009_1</strain>
    </source>
</reference>
<gene>
    <name evidence="1" type="ORF">Y1Q_0004154</name>
</gene>
<organism evidence="1 2">
    <name type="scientific">Alligator mississippiensis</name>
    <name type="common">American alligator</name>
    <dbReference type="NCBI Taxonomy" id="8496"/>
    <lineage>
        <taxon>Eukaryota</taxon>
        <taxon>Metazoa</taxon>
        <taxon>Chordata</taxon>
        <taxon>Craniata</taxon>
        <taxon>Vertebrata</taxon>
        <taxon>Euteleostomi</taxon>
        <taxon>Archelosauria</taxon>
        <taxon>Archosauria</taxon>
        <taxon>Crocodylia</taxon>
        <taxon>Alligatoridae</taxon>
        <taxon>Alligatorinae</taxon>
        <taxon>Alligator</taxon>
    </lineage>
</organism>
<dbReference type="Proteomes" id="UP000050525">
    <property type="component" value="Unassembled WGS sequence"/>
</dbReference>
<evidence type="ECO:0000313" key="2">
    <source>
        <dbReference type="Proteomes" id="UP000050525"/>
    </source>
</evidence>
<dbReference type="EMBL" id="AKHW03000179">
    <property type="protein sequence ID" value="KYO48790.1"/>
    <property type="molecule type" value="Genomic_DNA"/>
</dbReference>
<protein>
    <submittedName>
        <fullName evidence="1">Uncharacterized protein</fullName>
    </submittedName>
</protein>
<name>A0A151PIB8_ALLMI</name>
<accession>A0A151PIB8</accession>
<sequence length="86" mass="9631">MEVKTLNPCCKCKADHNNFIYQDAVTSQLAIDKNVFYQQFEEIEKTCGNETIIILGNFSARVGCSFENWPGILGKHGIGDMNENGQ</sequence>
<dbReference type="AlphaFoldDB" id="A0A151PIB8"/>
<proteinExistence type="predicted"/>